<feature type="transmembrane region" description="Helical" evidence="5">
    <location>
        <begin position="5"/>
        <end position="25"/>
    </location>
</feature>
<keyword evidence="3 5" id="KW-1133">Transmembrane helix</keyword>
<reference evidence="6 7" key="1">
    <citation type="submission" date="2019-01" db="EMBL/GenBank/DDBJ databases">
        <authorList>
            <consortium name="Pathogen Informatics"/>
        </authorList>
    </citation>
    <scope>NUCLEOTIDE SEQUENCE [LARGE SCALE GENOMIC DNA]</scope>
    <source>
        <strain evidence="6 7">NCTC10142</strain>
        <plasmid evidence="7">15</plasmid>
    </source>
</reference>
<evidence type="ECO:0000256" key="2">
    <source>
        <dbReference type="ARBA" id="ARBA00022692"/>
    </source>
</evidence>
<evidence type="ECO:0000313" key="6">
    <source>
        <dbReference type="EMBL" id="VEU65139.1"/>
    </source>
</evidence>
<dbReference type="GO" id="GO:0016020">
    <property type="term" value="C:membrane"/>
    <property type="evidence" value="ECO:0007669"/>
    <property type="project" value="UniProtKB-SubCell"/>
</dbReference>
<comment type="subcellular location">
    <subcellularLocation>
        <location evidence="1">Membrane</location>
        <topology evidence="1">Multi-pass membrane protein</topology>
    </subcellularLocation>
</comment>
<evidence type="ECO:0000313" key="7">
    <source>
        <dbReference type="Proteomes" id="UP000289506"/>
    </source>
</evidence>
<keyword evidence="4 5" id="KW-0472">Membrane</keyword>
<protein>
    <submittedName>
        <fullName evidence="6">PQ loop repeat</fullName>
    </submittedName>
</protein>
<evidence type="ECO:0000256" key="1">
    <source>
        <dbReference type="ARBA" id="ARBA00004141"/>
    </source>
</evidence>
<dbReference type="Proteomes" id="UP000289506">
    <property type="component" value="Plasmid 15"/>
</dbReference>
<keyword evidence="6" id="KW-0614">Plasmid</keyword>
<accession>A0A449AJI3</accession>
<evidence type="ECO:0000256" key="4">
    <source>
        <dbReference type="ARBA" id="ARBA00023136"/>
    </source>
</evidence>
<dbReference type="EMBL" id="LR214988">
    <property type="protein sequence ID" value="VEU65139.1"/>
    <property type="molecule type" value="Genomic_DNA"/>
</dbReference>
<geneLocation type="plasmid" evidence="6 7">
    <name>15</name>
</geneLocation>
<evidence type="ECO:0000256" key="5">
    <source>
        <dbReference type="SAM" id="Phobius"/>
    </source>
</evidence>
<organism evidence="6 7">
    <name type="scientific">Mycoplasmopsis cynos</name>
    <dbReference type="NCBI Taxonomy" id="171284"/>
    <lineage>
        <taxon>Bacteria</taxon>
        <taxon>Bacillati</taxon>
        <taxon>Mycoplasmatota</taxon>
        <taxon>Mycoplasmoidales</taxon>
        <taxon>Metamycoplasmataceae</taxon>
        <taxon>Mycoplasmopsis</taxon>
    </lineage>
</organism>
<feature type="transmembrane region" description="Helical" evidence="5">
    <location>
        <begin position="37"/>
        <end position="58"/>
    </location>
</feature>
<dbReference type="InterPro" id="IPR006603">
    <property type="entry name" value="PQ-loop_rpt"/>
</dbReference>
<dbReference type="AlphaFoldDB" id="A0A449AJI3"/>
<name>A0A449AJI3_9BACT</name>
<dbReference type="Pfam" id="PF04193">
    <property type="entry name" value="PQ-loop"/>
    <property type="match status" value="1"/>
</dbReference>
<gene>
    <name evidence="6" type="ORF">NCTC10142_00922</name>
</gene>
<proteinExistence type="predicted"/>
<keyword evidence="2 5" id="KW-0812">Transmembrane</keyword>
<dbReference type="Gene3D" id="1.20.1280.290">
    <property type="match status" value="1"/>
</dbReference>
<sequence length="63" mass="7082">MQVAILIFGILSVILMVFLPIPQLLTTLKTKNISNVSYPAFFIYYTGGAIFVAVMTMLKKNWP</sequence>
<dbReference type="RefSeq" id="WP_129721101.1">
    <property type="nucleotide sequence ID" value="NZ_LR214988.1"/>
</dbReference>
<evidence type="ECO:0000256" key="3">
    <source>
        <dbReference type="ARBA" id="ARBA00022989"/>
    </source>
</evidence>